<accession>A0A9D4JVR2</accession>
<reference evidence="1" key="2">
    <citation type="submission" date="2020-11" db="EMBL/GenBank/DDBJ databases">
        <authorList>
            <person name="McCartney M.A."/>
            <person name="Auch B."/>
            <person name="Kono T."/>
            <person name="Mallez S."/>
            <person name="Becker A."/>
            <person name="Gohl D.M."/>
            <person name="Silverstein K.A.T."/>
            <person name="Koren S."/>
            <person name="Bechman K.B."/>
            <person name="Herman A."/>
            <person name="Abrahante J.E."/>
            <person name="Garbe J."/>
        </authorList>
    </citation>
    <scope>NUCLEOTIDE SEQUENCE</scope>
    <source>
        <strain evidence="1">Duluth1</strain>
        <tissue evidence="1">Whole animal</tissue>
    </source>
</reference>
<protein>
    <submittedName>
        <fullName evidence="1">Uncharacterized protein</fullName>
    </submittedName>
</protein>
<sequence>MCVLLIVREFSSSEIDLERIRNTYFENLKQTFEYFPVSDDVVLKNKMFTRSSKTLPVRLAQDIKAIIEVAEGRDTYMLKSMISTAKARK</sequence>
<keyword evidence="2" id="KW-1185">Reference proteome</keyword>
<organism evidence="1 2">
    <name type="scientific">Dreissena polymorpha</name>
    <name type="common">Zebra mussel</name>
    <name type="synonym">Mytilus polymorpha</name>
    <dbReference type="NCBI Taxonomy" id="45954"/>
    <lineage>
        <taxon>Eukaryota</taxon>
        <taxon>Metazoa</taxon>
        <taxon>Spiralia</taxon>
        <taxon>Lophotrochozoa</taxon>
        <taxon>Mollusca</taxon>
        <taxon>Bivalvia</taxon>
        <taxon>Autobranchia</taxon>
        <taxon>Heteroconchia</taxon>
        <taxon>Euheterodonta</taxon>
        <taxon>Imparidentia</taxon>
        <taxon>Neoheterodontei</taxon>
        <taxon>Myida</taxon>
        <taxon>Dreissenoidea</taxon>
        <taxon>Dreissenidae</taxon>
        <taxon>Dreissena</taxon>
    </lineage>
</organism>
<evidence type="ECO:0000313" key="1">
    <source>
        <dbReference type="EMBL" id="KAH3824749.1"/>
    </source>
</evidence>
<evidence type="ECO:0000313" key="2">
    <source>
        <dbReference type="Proteomes" id="UP000828390"/>
    </source>
</evidence>
<dbReference type="EMBL" id="JAIWYP010000005">
    <property type="protein sequence ID" value="KAH3824749.1"/>
    <property type="molecule type" value="Genomic_DNA"/>
</dbReference>
<gene>
    <name evidence="1" type="ORF">DPMN_126602</name>
</gene>
<dbReference type="AlphaFoldDB" id="A0A9D4JVR2"/>
<proteinExistence type="predicted"/>
<comment type="caution">
    <text evidence="1">The sequence shown here is derived from an EMBL/GenBank/DDBJ whole genome shotgun (WGS) entry which is preliminary data.</text>
</comment>
<dbReference type="Proteomes" id="UP000828390">
    <property type="component" value="Unassembled WGS sequence"/>
</dbReference>
<name>A0A9D4JVR2_DREPO</name>
<reference evidence="1" key="1">
    <citation type="journal article" date="2019" name="bioRxiv">
        <title>The Genome of the Zebra Mussel, Dreissena polymorpha: A Resource for Invasive Species Research.</title>
        <authorList>
            <person name="McCartney M.A."/>
            <person name="Auch B."/>
            <person name="Kono T."/>
            <person name="Mallez S."/>
            <person name="Zhang Y."/>
            <person name="Obille A."/>
            <person name="Becker A."/>
            <person name="Abrahante J.E."/>
            <person name="Garbe J."/>
            <person name="Badalamenti J.P."/>
            <person name="Herman A."/>
            <person name="Mangelson H."/>
            <person name="Liachko I."/>
            <person name="Sullivan S."/>
            <person name="Sone E.D."/>
            <person name="Koren S."/>
            <person name="Silverstein K.A.T."/>
            <person name="Beckman K.B."/>
            <person name="Gohl D.M."/>
        </authorList>
    </citation>
    <scope>NUCLEOTIDE SEQUENCE</scope>
    <source>
        <strain evidence="1">Duluth1</strain>
        <tissue evidence="1">Whole animal</tissue>
    </source>
</reference>